<evidence type="ECO:0000313" key="2">
    <source>
        <dbReference type="Proteomes" id="UP000070544"/>
    </source>
</evidence>
<reference evidence="1 2" key="1">
    <citation type="journal article" date="2015" name="Genome Biol. Evol.">
        <title>Phylogenomic analyses indicate that early fungi evolved digesting cell walls of algal ancestors of land plants.</title>
        <authorList>
            <person name="Chang Y."/>
            <person name="Wang S."/>
            <person name="Sekimoto S."/>
            <person name="Aerts A.L."/>
            <person name="Choi C."/>
            <person name="Clum A."/>
            <person name="LaButti K.M."/>
            <person name="Lindquist E.A."/>
            <person name="Yee Ngan C."/>
            <person name="Ohm R.A."/>
            <person name="Salamov A.A."/>
            <person name="Grigoriev I.V."/>
            <person name="Spatafora J.W."/>
            <person name="Berbee M.L."/>
        </authorList>
    </citation>
    <scope>NUCLEOTIDE SEQUENCE [LARGE SCALE GENOMIC DNA]</scope>
    <source>
        <strain evidence="1 2">JEL478</strain>
    </source>
</reference>
<name>A0A139A7W6_GONPJ</name>
<gene>
    <name evidence="1" type="ORF">M427DRAFT_59476</name>
</gene>
<sequence length="130" mass="14357">MSSPRLNGGFSGPGGTYVMALAPNDRSGENILPLHLDNNDHVKCAVCGANEPQVHVKSLRSKLGAALRKRYSGKEFTNQSYVCLAHLVDVLTERSNQLFEEDAVERGRFQVSKLPNFGNHVRYSSSLHFV</sequence>
<proteinExistence type="predicted"/>
<accession>A0A139A7W6</accession>
<dbReference type="AlphaFoldDB" id="A0A139A7W6"/>
<organism evidence="1 2">
    <name type="scientific">Gonapodya prolifera (strain JEL478)</name>
    <name type="common">Monoblepharis prolifera</name>
    <dbReference type="NCBI Taxonomy" id="1344416"/>
    <lineage>
        <taxon>Eukaryota</taxon>
        <taxon>Fungi</taxon>
        <taxon>Fungi incertae sedis</taxon>
        <taxon>Chytridiomycota</taxon>
        <taxon>Chytridiomycota incertae sedis</taxon>
        <taxon>Monoblepharidomycetes</taxon>
        <taxon>Monoblepharidales</taxon>
        <taxon>Gonapodyaceae</taxon>
        <taxon>Gonapodya</taxon>
    </lineage>
</organism>
<keyword evidence="2" id="KW-1185">Reference proteome</keyword>
<evidence type="ECO:0000313" key="1">
    <source>
        <dbReference type="EMBL" id="KXS12535.1"/>
    </source>
</evidence>
<feature type="non-terminal residue" evidence="1">
    <location>
        <position position="130"/>
    </location>
</feature>
<protein>
    <submittedName>
        <fullName evidence="1">Uncharacterized protein</fullName>
    </submittedName>
</protein>
<dbReference type="Proteomes" id="UP000070544">
    <property type="component" value="Unassembled WGS sequence"/>
</dbReference>
<dbReference type="EMBL" id="KQ965787">
    <property type="protein sequence ID" value="KXS12535.1"/>
    <property type="molecule type" value="Genomic_DNA"/>
</dbReference>